<keyword evidence="1" id="KW-0479">Metal-binding</keyword>
<comment type="caution">
    <text evidence="7">The sequence shown here is derived from an EMBL/GenBank/DDBJ whole genome shotgun (WGS) entry which is preliminary data.</text>
</comment>
<feature type="compositionally biased region" description="Acidic residues" evidence="5">
    <location>
        <begin position="244"/>
        <end position="265"/>
    </location>
</feature>
<evidence type="ECO:0000256" key="3">
    <source>
        <dbReference type="ARBA" id="ARBA00022833"/>
    </source>
</evidence>
<keyword evidence="8" id="KW-1185">Reference proteome</keyword>
<dbReference type="EMBL" id="PKPP01000365">
    <property type="protein sequence ID" value="PWA93713.1"/>
    <property type="molecule type" value="Genomic_DNA"/>
</dbReference>
<keyword evidence="2 4" id="KW-0863">Zinc-finger</keyword>
<protein>
    <submittedName>
        <fullName evidence="7">Zinc finger, BED-type</fullName>
    </submittedName>
</protein>
<dbReference type="Pfam" id="PF02892">
    <property type="entry name" value="zf-BED"/>
    <property type="match status" value="1"/>
</dbReference>
<feature type="region of interest" description="Disordered" evidence="5">
    <location>
        <begin position="216"/>
        <end position="265"/>
    </location>
</feature>
<feature type="domain" description="BED-type" evidence="6">
    <location>
        <begin position="16"/>
        <end position="84"/>
    </location>
</feature>
<dbReference type="PROSITE" id="PS50808">
    <property type="entry name" value="ZF_BED"/>
    <property type="match status" value="1"/>
</dbReference>
<dbReference type="OrthoDB" id="2012664at2759"/>
<proteinExistence type="predicted"/>
<dbReference type="AlphaFoldDB" id="A0A2U1Q6X5"/>
<dbReference type="Proteomes" id="UP000245207">
    <property type="component" value="Unassembled WGS sequence"/>
</dbReference>
<keyword evidence="3" id="KW-0862">Zinc</keyword>
<evidence type="ECO:0000313" key="7">
    <source>
        <dbReference type="EMBL" id="PWA93713.1"/>
    </source>
</evidence>
<name>A0A2U1Q6X5_ARTAN</name>
<reference evidence="7 8" key="1">
    <citation type="journal article" date="2018" name="Mol. Plant">
        <title>The genome of Artemisia annua provides insight into the evolution of Asteraceae family and artemisinin biosynthesis.</title>
        <authorList>
            <person name="Shen Q."/>
            <person name="Zhang L."/>
            <person name="Liao Z."/>
            <person name="Wang S."/>
            <person name="Yan T."/>
            <person name="Shi P."/>
            <person name="Liu M."/>
            <person name="Fu X."/>
            <person name="Pan Q."/>
            <person name="Wang Y."/>
            <person name="Lv Z."/>
            <person name="Lu X."/>
            <person name="Zhang F."/>
            <person name="Jiang W."/>
            <person name="Ma Y."/>
            <person name="Chen M."/>
            <person name="Hao X."/>
            <person name="Li L."/>
            <person name="Tang Y."/>
            <person name="Lv G."/>
            <person name="Zhou Y."/>
            <person name="Sun X."/>
            <person name="Brodelius P.E."/>
            <person name="Rose J.K.C."/>
            <person name="Tang K."/>
        </authorList>
    </citation>
    <scope>NUCLEOTIDE SEQUENCE [LARGE SCALE GENOMIC DNA]</scope>
    <source>
        <strain evidence="8">cv. Huhao1</strain>
        <tissue evidence="7">Leaf</tissue>
    </source>
</reference>
<dbReference type="PANTHER" id="PTHR46951:SF2">
    <property type="entry name" value="BED-TYPE DOMAIN-CONTAINING PROTEIN"/>
    <property type="match status" value="1"/>
</dbReference>
<evidence type="ECO:0000256" key="1">
    <source>
        <dbReference type="ARBA" id="ARBA00022723"/>
    </source>
</evidence>
<dbReference type="GO" id="GO:0003677">
    <property type="term" value="F:DNA binding"/>
    <property type="evidence" value="ECO:0007669"/>
    <property type="project" value="InterPro"/>
</dbReference>
<dbReference type="PANTHER" id="PTHR46951">
    <property type="entry name" value="BED-TYPE DOMAIN-CONTAINING PROTEIN"/>
    <property type="match status" value="1"/>
</dbReference>
<accession>A0A2U1Q6X5</accession>
<evidence type="ECO:0000256" key="4">
    <source>
        <dbReference type="PROSITE-ProRule" id="PRU00027"/>
    </source>
</evidence>
<dbReference type="InterPro" id="IPR003656">
    <property type="entry name" value="Znf_BED"/>
</dbReference>
<sequence length="281" mass="31598">MESSTVQSNSQLLKRNSNDVGWEFGVLVDPNKMDRVQCKLCNKVLSGGISRLKQHVAGIIGNTTPCPKSTNEQKTICRNAINEVKRKKKSKEDDDRALREEVDIGSSEAINLDEIEDTFGSLKSPSSFGPMDRFTSFVDKGKSKEGDVCNVIRKEQLVKVQNDANASDAVTQVVETLFPKDYVMQNKILMVELPIYKSKLEKFDRLGATKACEVNDESYDPAKGSDEELGPRTSSRLRERELYEDNFESESEDDVDEEVEYESDGVEIIEQYGQEEDQASI</sequence>
<dbReference type="GO" id="GO:0008270">
    <property type="term" value="F:zinc ion binding"/>
    <property type="evidence" value="ECO:0007669"/>
    <property type="project" value="UniProtKB-KW"/>
</dbReference>
<evidence type="ECO:0000256" key="2">
    <source>
        <dbReference type="ARBA" id="ARBA00022771"/>
    </source>
</evidence>
<dbReference type="STRING" id="35608.A0A2U1Q6X5"/>
<evidence type="ECO:0000259" key="6">
    <source>
        <dbReference type="PROSITE" id="PS50808"/>
    </source>
</evidence>
<gene>
    <name evidence="7" type="ORF">CTI12_AA069220</name>
</gene>
<evidence type="ECO:0000256" key="5">
    <source>
        <dbReference type="SAM" id="MobiDB-lite"/>
    </source>
</evidence>
<organism evidence="7 8">
    <name type="scientific">Artemisia annua</name>
    <name type="common">Sweet wormwood</name>
    <dbReference type="NCBI Taxonomy" id="35608"/>
    <lineage>
        <taxon>Eukaryota</taxon>
        <taxon>Viridiplantae</taxon>
        <taxon>Streptophyta</taxon>
        <taxon>Embryophyta</taxon>
        <taxon>Tracheophyta</taxon>
        <taxon>Spermatophyta</taxon>
        <taxon>Magnoliopsida</taxon>
        <taxon>eudicotyledons</taxon>
        <taxon>Gunneridae</taxon>
        <taxon>Pentapetalae</taxon>
        <taxon>asterids</taxon>
        <taxon>campanulids</taxon>
        <taxon>Asterales</taxon>
        <taxon>Asteraceae</taxon>
        <taxon>Asteroideae</taxon>
        <taxon>Anthemideae</taxon>
        <taxon>Artemisiinae</taxon>
        <taxon>Artemisia</taxon>
    </lineage>
</organism>
<feature type="compositionally biased region" description="Basic and acidic residues" evidence="5">
    <location>
        <begin position="223"/>
        <end position="243"/>
    </location>
</feature>
<evidence type="ECO:0000313" key="8">
    <source>
        <dbReference type="Proteomes" id="UP000245207"/>
    </source>
</evidence>